<keyword evidence="7 9" id="KW-0496">Mitochondrion</keyword>
<evidence type="ECO:0000259" key="10">
    <source>
        <dbReference type="PROSITE" id="PS51684"/>
    </source>
</evidence>
<keyword evidence="12" id="KW-1185">Reference proteome</keyword>
<gene>
    <name evidence="9" type="primary">TRM5</name>
    <name evidence="11" type="ORF">MFLAVUS_004752</name>
</gene>
<evidence type="ECO:0000256" key="4">
    <source>
        <dbReference type="ARBA" id="ARBA00022679"/>
    </source>
</evidence>
<dbReference type="InterPro" id="IPR056743">
    <property type="entry name" value="TRM5-TYW2-like_MTfase"/>
</dbReference>
<keyword evidence="4 9" id="KW-0808">Transferase</keyword>
<keyword evidence="8 9" id="KW-0539">Nucleus</keyword>
<feature type="binding site" evidence="9">
    <location>
        <position position="310"/>
    </location>
    <ligand>
        <name>S-adenosyl-L-methionine</name>
        <dbReference type="ChEBI" id="CHEBI:59789"/>
    </ligand>
</feature>
<dbReference type="InterPro" id="IPR025792">
    <property type="entry name" value="tRNA_Gua_MeTrfase_euk"/>
</dbReference>
<sequence length="400" mass="45213">MASNLTPPHNRGMTVLDREAFKAEWTTLAICSPSTAVKQLTTALEDKLLNVSRIKSVVPVNNNAEKKYILLNLDIKDIKEALNDTQLELIKDYDIVPYRFQVDYDYWTTEQVLYSVMPEGDAETPSSFTTTGHIAHVNLKPENIPFKSLIAQVILDKNKKIKSVVNKTNEIDNTYRNFQMELLAGKDDMITELIVESNTSFPFRKKMSAVLNLIFPKYIGIRDYKQNIAGDVMAGVGPFSIPAVKKGAIVYANDLNPSSYQWLCENIELNKITSNISTYNMDGRAFIKKAVKDLYLESNGTKFFQHFVMNLPATAIEFLDAFKGIYKGINISSDLLPMIHVHCFTRSADPIQDIKQRVCQIMGGPIDAAFCNMQMYHVRTVAPKKDMYCVSFRLGPEVAF</sequence>
<evidence type="ECO:0000256" key="8">
    <source>
        <dbReference type="ARBA" id="ARBA00023242"/>
    </source>
</evidence>
<keyword evidence="3 9" id="KW-0489">Methyltransferase</keyword>
<comment type="similarity">
    <text evidence="1">Belongs to the class I-like SAM-binding methyltransferase superfamily. TRM5/TYW2 family.</text>
</comment>
<evidence type="ECO:0000313" key="11">
    <source>
        <dbReference type="EMBL" id="GAA5811319.1"/>
    </source>
</evidence>
<evidence type="ECO:0000256" key="9">
    <source>
        <dbReference type="HAMAP-Rule" id="MF_03152"/>
    </source>
</evidence>
<comment type="subunit">
    <text evidence="9">Monomer.</text>
</comment>
<evidence type="ECO:0000313" key="12">
    <source>
        <dbReference type="Proteomes" id="UP001473302"/>
    </source>
</evidence>
<reference evidence="11 12" key="1">
    <citation type="submission" date="2024-04" db="EMBL/GenBank/DDBJ databases">
        <title>genome sequences of Mucor flavus KT1a and Helicostylum pulchrum KT1b strains isolated from the surface of a dry-aged beef.</title>
        <authorList>
            <person name="Toyotome T."/>
            <person name="Hosono M."/>
            <person name="Torimaru M."/>
            <person name="Fukuda K."/>
            <person name="Mikami N."/>
        </authorList>
    </citation>
    <scope>NUCLEOTIDE SEQUENCE [LARGE SCALE GENOMIC DNA]</scope>
    <source>
        <strain evidence="11 12">KT1a</strain>
    </source>
</reference>
<dbReference type="Pfam" id="PF02475">
    <property type="entry name" value="TRM5-TYW2_MTfase"/>
    <property type="match status" value="1"/>
</dbReference>
<evidence type="ECO:0000256" key="2">
    <source>
        <dbReference type="ARBA" id="ARBA00022490"/>
    </source>
</evidence>
<proteinExistence type="inferred from homology"/>
<dbReference type="Gene3D" id="3.40.50.150">
    <property type="entry name" value="Vaccinia Virus protein VP39"/>
    <property type="match status" value="1"/>
</dbReference>
<comment type="caution">
    <text evidence="11">The sequence shown here is derived from an EMBL/GenBank/DDBJ whole genome shotgun (WGS) entry which is preliminary data.</text>
</comment>
<comment type="subcellular location">
    <subcellularLocation>
        <location evidence="9">Mitochondrion matrix</location>
    </subcellularLocation>
    <subcellularLocation>
        <location evidence="9">Nucleus</location>
    </subcellularLocation>
    <subcellularLocation>
        <location evidence="9">Cytoplasm</location>
    </subcellularLocation>
    <text evidence="9">Predominantly in the mitochondria and in the nucleus.</text>
</comment>
<evidence type="ECO:0000256" key="6">
    <source>
        <dbReference type="ARBA" id="ARBA00022694"/>
    </source>
</evidence>
<evidence type="ECO:0000256" key="7">
    <source>
        <dbReference type="ARBA" id="ARBA00023128"/>
    </source>
</evidence>
<keyword evidence="6 9" id="KW-0819">tRNA processing</keyword>
<feature type="binding site" evidence="9">
    <location>
        <begin position="282"/>
        <end position="283"/>
    </location>
    <ligand>
        <name>S-adenosyl-L-methionine</name>
        <dbReference type="ChEBI" id="CHEBI:59789"/>
    </ligand>
</feature>
<dbReference type="SUPFAM" id="SSF53335">
    <property type="entry name" value="S-adenosyl-L-methionine-dependent methyltransferases"/>
    <property type="match status" value="1"/>
</dbReference>
<dbReference type="HAMAP" id="MF_03152">
    <property type="entry name" value="TRM5"/>
    <property type="match status" value="1"/>
</dbReference>
<feature type="binding site" evidence="9">
    <location>
        <begin position="254"/>
        <end position="255"/>
    </location>
    <ligand>
        <name>S-adenosyl-L-methionine</name>
        <dbReference type="ChEBI" id="CHEBI:59789"/>
    </ligand>
</feature>
<dbReference type="InterPro" id="IPR029063">
    <property type="entry name" value="SAM-dependent_MTases_sf"/>
</dbReference>
<evidence type="ECO:0000256" key="5">
    <source>
        <dbReference type="ARBA" id="ARBA00022691"/>
    </source>
</evidence>
<dbReference type="EMBL" id="BAABUK010000009">
    <property type="protein sequence ID" value="GAA5811319.1"/>
    <property type="molecule type" value="Genomic_DNA"/>
</dbReference>
<feature type="domain" description="SAM-dependent methyltransferase TRM5/TYW2-type" evidence="10">
    <location>
        <begin position="128"/>
        <end position="396"/>
    </location>
</feature>
<accession>A0ABP9YWT0</accession>
<dbReference type="Pfam" id="PF25133">
    <property type="entry name" value="TYW2_N_2"/>
    <property type="match status" value="1"/>
</dbReference>
<dbReference type="PANTHER" id="PTHR23245:SF36">
    <property type="entry name" value="TRNA (GUANINE(37)-N1)-METHYLTRANSFERASE"/>
    <property type="match status" value="1"/>
</dbReference>
<dbReference type="InterPro" id="IPR056744">
    <property type="entry name" value="TRM5/TYW2-like_N"/>
</dbReference>
<organism evidence="11 12">
    <name type="scientific">Mucor flavus</name>
    <dbReference type="NCBI Taxonomy" id="439312"/>
    <lineage>
        <taxon>Eukaryota</taxon>
        <taxon>Fungi</taxon>
        <taxon>Fungi incertae sedis</taxon>
        <taxon>Mucoromycota</taxon>
        <taxon>Mucoromycotina</taxon>
        <taxon>Mucoromycetes</taxon>
        <taxon>Mucorales</taxon>
        <taxon>Mucorineae</taxon>
        <taxon>Mucoraceae</taxon>
        <taxon>Mucor</taxon>
    </lineage>
</organism>
<comment type="catalytic activity">
    <reaction evidence="9">
        <text>guanosine(37) in tRNA + S-adenosyl-L-methionine = N(1)-methylguanosine(37) in tRNA + S-adenosyl-L-homocysteine + H(+)</text>
        <dbReference type="Rhea" id="RHEA:36899"/>
        <dbReference type="Rhea" id="RHEA-COMP:10145"/>
        <dbReference type="Rhea" id="RHEA-COMP:10147"/>
        <dbReference type="ChEBI" id="CHEBI:15378"/>
        <dbReference type="ChEBI" id="CHEBI:57856"/>
        <dbReference type="ChEBI" id="CHEBI:59789"/>
        <dbReference type="ChEBI" id="CHEBI:73542"/>
        <dbReference type="ChEBI" id="CHEBI:74269"/>
        <dbReference type="EC" id="2.1.1.228"/>
    </reaction>
</comment>
<comment type="similarity">
    <text evidence="9">Belongs to the TRM5 / TYW2 family.</text>
</comment>
<dbReference type="PANTHER" id="PTHR23245">
    <property type="entry name" value="TRNA METHYLTRANSFERASE"/>
    <property type="match status" value="1"/>
</dbReference>
<keyword evidence="5 9" id="KW-0949">S-adenosyl-L-methionine</keyword>
<comment type="caution">
    <text evidence="9">Lacks conserved residue(s) required for the propagation of feature annotation.</text>
</comment>
<dbReference type="Gene3D" id="3.30.300.110">
    <property type="entry name" value="Met-10+ protein-like domains"/>
    <property type="match status" value="1"/>
</dbReference>
<comment type="function">
    <text evidence="9">Specifically methylates the N1 position of guanosine-37 in various cytoplasmic and mitochondrial tRNAs. Methylation is not dependent on the nature of the nucleoside 5' of the target nucleoside. This is the first step in the biosynthesis of wybutosine (yW), a modified base adjacent to the anticodon of tRNAs and required for accurate decoding.</text>
</comment>
<protein>
    <recommendedName>
        <fullName evidence="9">tRNA (guanine(37)-N1)-methyltransferase</fullName>
        <ecNumber evidence="9">2.1.1.228</ecNumber>
    </recommendedName>
    <alternativeName>
        <fullName evidence="9">M1G-methyltransferase</fullName>
    </alternativeName>
    <alternativeName>
        <fullName evidence="9">tRNA [GM37] methyltransferase</fullName>
    </alternativeName>
    <alternativeName>
        <fullName evidence="9">tRNA methyltransferase 5</fullName>
    </alternativeName>
</protein>
<dbReference type="PROSITE" id="PS51684">
    <property type="entry name" value="SAM_MT_TRM5_TYW2"/>
    <property type="match status" value="1"/>
</dbReference>
<dbReference type="EC" id="2.1.1.228" evidence="9"/>
<evidence type="ECO:0000256" key="3">
    <source>
        <dbReference type="ARBA" id="ARBA00022603"/>
    </source>
</evidence>
<name>A0ABP9YWT0_9FUNG</name>
<keyword evidence="2 9" id="KW-0963">Cytoplasm</keyword>
<dbReference type="Proteomes" id="UP001473302">
    <property type="component" value="Unassembled WGS sequence"/>
</dbReference>
<dbReference type="InterPro" id="IPR030382">
    <property type="entry name" value="MeTrfase_TRM5/TYW2"/>
</dbReference>
<evidence type="ECO:0000256" key="1">
    <source>
        <dbReference type="ARBA" id="ARBA00009775"/>
    </source>
</evidence>